<evidence type="ECO:0000256" key="1">
    <source>
        <dbReference type="ARBA" id="ARBA00023015"/>
    </source>
</evidence>
<keyword evidence="2" id="KW-0238">DNA-binding</keyword>
<accession>A0A162SP25</accession>
<dbReference type="PANTHER" id="PTHR33164:SF64">
    <property type="entry name" value="TRANSCRIPTIONAL REGULATOR SLYA"/>
    <property type="match status" value="1"/>
</dbReference>
<evidence type="ECO:0000313" key="6">
    <source>
        <dbReference type="EMBL" id="OPG15579.1"/>
    </source>
</evidence>
<dbReference type="InterPro" id="IPR000835">
    <property type="entry name" value="HTH_MarR-typ"/>
</dbReference>
<dbReference type="GO" id="GO:0003700">
    <property type="term" value="F:DNA-binding transcription factor activity"/>
    <property type="evidence" value="ECO:0007669"/>
    <property type="project" value="InterPro"/>
</dbReference>
<proteinExistence type="predicted"/>
<evidence type="ECO:0000256" key="2">
    <source>
        <dbReference type="ARBA" id="ARBA00023125"/>
    </source>
</evidence>
<keyword evidence="8" id="KW-1185">Reference proteome</keyword>
<dbReference type="PROSITE" id="PS50995">
    <property type="entry name" value="HTH_MARR_2"/>
    <property type="match status" value="1"/>
</dbReference>
<evidence type="ECO:0000259" key="4">
    <source>
        <dbReference type="PROSITE" id="PS50995"/>
    </source>
</evidence>
<dbReference type="InterPro" id="IPR036390">
    <property type="entry name" value="WH_DNA-bd_sf"/>
</dbReference>
<dbReference type="EMBL" id="MWPS01000027">
    <property type="protein sequence ID" value="OPG15579.1"/>
    <property type="molecule type" value="Genomic_DNA"/>
</dbReference>
<dbReference type="Proteomes" id="UP000077421">
    <property type="component" value="Unassembled WGS sequence"/>
</dbReference>
<dbReference type="SUPFAM" id="SSF46785">
    <property type="entry name" value="Winged helix' DNA-binding domain"/>
    <property type="match status" value="1"/>
</dbReference>
<dbReference type="PANTHER" id="PTHR33164">
    <property type="entry name" value="TRANSCRIPTIONAL REGULATOR, MARR FAMILY"/>
    <property type="match status" value="1"/>
</dbReference>
<dbReference type="SMART" id="SM00347">
    <property type="entry name" value="HTH_MARR"/>
    <property type="match status" value="1"/>
</dbReference>
<name>A0A162SP25_9BACL</name>
<organism evidence="6 8">
    <name type="scientific">Ferroacidibacillus organovorans</name>
    <dbReference type="NCBI Taxonomy" id="1765683"/>
    <lineage>
        <taxon>Bacteria</taxon>
        <taxon>Bacillati</taxon>
        <taxon>Bacillota</taxon>
        <taxon>Bacilli</taxon>
        <taxon>Bacillales</taxon>
        <taxon>Alicyclobacillaceae</taxon>
        <taxon>Ferroacidibacillus</taxon>
    </lineage>
</organism>
<gene>
    <name evidence="5" type="ORF">AYW79_12670</name>
    <name evidence="6" type="ORF">B2M26_10950</name>
</gene>
<dbReference type="Pfam" id="PF01047">
    <property type="entry name" value="MarR"/>
    <property type="match status" value="1"/>
</dbReference>
<dbReference type="EMBL" id="LSUQ01000055">
    <property type="protein sequence ID" value="OAG92989.1"/>
    <property type="molecule type" value="Genomic_DNA"/>
</dbReference>
<dbReference type="STRING" id="1765683.B2M26_10950"/>
<dbReference type="GO" id="GO:0006950">
    <property type="term" value="P:response to stress"/>
    <property type="evidence" value="ECO:0007669"/>
    <property type="project" value="TreeGrafter"/>
</dbReference>
<dbReference type="InterPro" id="IPR039422">
    <property type="entry name" value="MarR/SlyA-like"/>
</dbReference>
<dbReference type="AlphaFoldDB" id="A0A162SP25"/>
<reference evidence="6 8" key="2">
    <citation type="submission" date="2017-02" db="EMBL/GenBank/DDBJ databases">
        <title>Draft genome of Acidibacillus ferrooxidans Huett2.</title>
        <authorList>
            <person name="Schopf S."/>
        </authorList>
    </citation>
    <scope>NUCLEOTIDE SEQUENCE [LARGE SCALE GENOMIC DNA]</scope>
    <source>
        <strain evidence="6 8">Huett2</strain>
    </source>
</reference>
<dbReference type="OrthoDB" id="9806864at2"/>
<reference evidence="5 7" key="1">
    <citation type="submission" date="2016-02" db="EMBL/GenBank/DDBJ databases">
        <title>Draft genome sequence of Acidibacillus ferrooxidans SLC66.</title>
        <authorList>
            <person name="Oliveira G."/>
            <person name="Nancucheo I."/>
            <person name="Dall'Agnol H."/>
            <person name="Johnson B."/>
            <person name="Oliveira R."/>
            <person name="Nunes G.L."/>
            <person name="Tzotzos G."/>
            <person name="Orellana S.C."/>
            <person name="Salim A.C."/>
            <person name="Araujo F.M."/>
        </authorList>
    </citation>
    <scope>NUCLEOTIDE SEQUENCE [LARGE SCALE GENOMIC DNA]</scope>
    <source>
        <strain evidence="5 7">SLC66</strain>
    </source>
</reference>
<sequence length="151" mass="17629">MVRKFSSEFEKPADSPGFLLWQVSNLWQRKQRDTLKTLDVTHTQFVLLTTLLWLEQLNEPITQVQLAHHTKVDVMMTSQVLRTLEKKELVHRSSHPADTRANQIHTTMKGKEIVAKALPMVEQVDREFFSRGIGDCEQFVQLFQQLLNESR</sequence>
<evidence type="ECO:0000313" key="7">
    <source>
        <dbReference type="Proteomes" id="UP000077421"/>
    </source>
</evidence>
<keyword evidence="3" id="KW-0804">Transcription</keyword>
<dbReference type="Gene3D" id="1.10.10.10">
    <property type="entry name" value="Winged helix-like DNA-binding domain superfamily/Winged helix DNA-binding domain"/>
    <property type="match status" value="1"/>
</dbReference>
<evidence type="ECO:0000313" key="5">
    <source>
        <dbReference type="EMBL" id="OAG92989.1"/>
    </source>
</evidence>
<dbReference type="InterPro" id="IPR036388">
    <property type="entry name" value="WH-like_DNA-bd_sf"/>
</dbReference>
<feature type="domain" description="HTH marR-type" evidence="4">
    <location>
        <begin position="1"/>
        <end position="148"/>
    </location>
</feature>
<protein>
    <recommendedName>
        <fullName evidence="4">HTH marR-type domain-containing protein</fullName>
    </recommendedName>
</protein>
<evidence type="ECO:0000313" key="8">
    <source>
        <dbReference type="Proteomes" id="UP000190229"/>
    </source>
</evidence>
<dbReference type="GO" id="GO:0003677">
    <property type="term" value="F:DNA binding"/>
    <property type="evidence" value="ECO:0007669"/>
    <property type="project" value="UniProtKB-KW"/>
</dbReference>
<keyword evidence="1" id="KW-0805">Transcription regulation</keyword>
<evidence type="ECO:0000256" key="3">
    <source>
        <dbReference type="ARBA" id="ARBA00023163"/>
    </source>
</evidence>
<comment type="caution">
    <text evidence="6">The sequence shown here is derived from an EMBL/GenBank/DDBJ whole genome shotgun (WGS) entry which is preliminary data.</text>
</comment>
<dbReference type="Proteomes" id="UP000190229">
    <property type="component" value="Unassembled WGS sequence"/>
</dbReference>